<reference evidence="10 11" key="1">
    <citation type="submission" date="2016-10" db="EMBL/GenBank/DDBJ databases">
        <authorList>
            <person name="de Groot N.N."/>
        </authorList>
    </citation>
    <scope>NUCLEOTIDE SEQUENCE [LARGE SCALE GENOMIC DNA]</scope>
    <source>
        <strain evidence="10 11">CGMCC 4.6533</strain>
    </source>
</reference>
<dbReference type="SUPFAM" id="SSF53187">
    <property type="entry name" value="Zn-dependent exopeptidases"/>
    <property type="match status" value="1"/>
</dbReference>
<dbReference type="GO" id="GO:0004181">
    <property type="term" value="F:metallocarboxypeptidase activity"/>
    <property type="evidence" value="ECO:0007669"/>
    <property type="project" value="InterPro"/>
</dbReference>
<protein>
    <submittedName>
        <fullName evidence="10">Zinc carboxypeptidase</fullName>
    </submittedName>
</protein>
<evidence type="ECO:0000256" key="6">
    <source>
        <dbReference type="ARBA" id="ARBA00023049"/>
    </source>
</evidence>
<dbReference type="PANTHER" id="PTHR11705">
    <property type="entry name" value="PROTEASE FAMILY M14 CARBOXYPEPTIDASE A,B"/>
    <property type="match status" value="1"/>
</dbReference>
<keyword evidence="4" id="KW-0378">Hydrolase</keyword>
<evidence type="ECO:0000256" key="2">
    <source>
        <dbReference type="ARBA" id="ARBA00005988"/>
    </source>
</evidence>
<dbReference type="PROSITE" id="PS52035">
    <property type="entry name" value="PEPTIDASE_M14"/>
    <property type="match status" value="1"/>
</dbReference>
<gene>
    <name evidence="10" type="ORF">SAMN05421869_11632</name>
</gene>
<evidence type="ECO:0000256" key="4">
    <source>
        <dbReference type="ARBA" id="ARBA00022801"/>
    </source>
</evidence>
<keyword evidence="3" id="KW-0645">Protease</keyword>
<evidence type="ECO:0000256" key="5">
    <source>
        <dbReference type="ARBA" id="ARBA00022833"/>
    </source>
</evidence>
<keyword evidence="10" id="KW-0121">Carboxypeptidase</keyword>
<comment type="caution">
    <text evidence="7">Lacks conserved residue(s) required for the propagation of feature annotation.</text>
</comment>
<proteinExistence type="inferred from homology"/>
<feature type="compositionally biased region" description="Basic residues" evidence="8">
    <location>
        <begin position="28"/>
        <end position="37"/>
    </location>
</feature>
<dbReference type="EMBL" id="FNDJ01000016">
    <property type="protein sequence ID" value="SDK45191.1"/>
    <property type="molecule type" value="Genomic_DNA"/>
</dbReference>
<feature type="domain" description="Peptidase M14" evidence="9">
    <location>
        <begin position="138"/>
        <end position="433"/>
    </location>
</feature>
<name>A0A1G9C0F4_9ACTN</name>
<dbReference type="Gene3D" id="3.40.630.10">
    <property type="entry name" value="Zn peptidases"/>
    <property type="match status" value="1"/>
</dbReference>
<dbReference type="Proteomes" id="UP000199202">
    <property type="component" value="Unassembled WGS sequence"/>
</dbReference>
<dbReference type="GO" id="GO:0006508">
    <property type="term" value="P:proteolysis"/>
    <property type="evidence" value="ECO:0007669"/>
    <property type="project" value="UniProtKB-KW"/>
</dbReference>
<dbReference type="AlphaFoldDB" id="A0A1G9C0F4"/>
<accession>A0A1G9C0F4</accession>
<dbReference type="InterPro" id="IPR000834">
    <property type="entry name" value="Peptidase_M14"/>
</dbReference>
<evidence type="ECO:0000256" key="3">
    <source>
        <dbReference type="ARBA" id="ARBA00022670"/>
    </source>
</evidence>
<dbReference type="CDD" id="cd06905">
    <property type="entry name" value="M14-like"/>
    <property type="match status" value="1"/>
</dbReference>
<keyword evidence="11" id="KW-1185">Reference proteome</keyword>
<dbReference type="Pfam" id="PF00246">
    <property type="entry name" value="Peptidase_M14"/>
    <property type="match status" value="2"/>
</dbReference>
<evidence type="ECO:0000256" key="8">
    <source>
        <dbReference type="SAM" id="MobiDB-lite"/>
    </source>
</evidence>
<dbReference type="GO" id="GO:0008270">
    <property type="term" value="F:zinc ion binding"/>
    <property type="evidence" value="ECO:0007669"/>
    <property type="project" value="InterPro"/>
</dbReference>
<evidence type="ECO:0000313" key="10">
    <source>
        <dbReference type="EMBL" id="SDK45191.1"/>
    </source>
</evidence>
<dbReference type="PANTHER" id="PTHR11705:SF143">
    <property type="entry name" value="SLL0236 PROTEIN"/>
    <property type="match status" value="1"/>
</dbReference>
<feature type="region of interest" description="Disordered" evidence="8">
    <location>
        <begin position="255"/>
        <end position="284"/>
    </location>
</feature>
<dbReference type="SMART" id="SM00631">
    <property type="entry name" value="Zn_pept"/>
    <property type="match status" value="1"/>
</dbReference>
<evidence type="ECO:0000256" key="7">
    <source>
        <dbReference type="PROSITE-ProRule" id="PRU01379"/>
    </source>
</evidence>
<evidence type="ECO:0000313" key="11">
    <source>
        <dbReference type="Proteomes" id="UP000199202"/>
    </source>
</evidence>
<keyword evidence="5" id="KW-0862">Zinc</keyword>
<keyword evidence="6" id="KW-0482">Metalloprotease</keyword>
<evidence type="ECO:0000256" key="1">
    <source>
        <dbReference type="ARBA" id="ARBA00001947"/>
    </source>
</evidence>
<dbReference type="STRING" id="633440.SAMN05421869_11632"/>
<dbReference type="GO" id="GO:0005615">
    <property type="term" value="C:extracellular space"/>
    <property type="evidence" value="ECO:0007669"/>
    <property type="project" value="TreeGrafter"/>
</dbReference>
<feature type="compositionally biased region" description="Basic and acidic residues" evidence="8">
    <location>
        <begin position="264"/>
        <end position="282"/>
    </location>
</feature>
<sequence length="677" mass="73854">MGSSDNSYPSPDKREASSHDPAIPHSQRVARRSPRRIKRPLPALAALLVGAAVVIGNAPLRGTGTEGTVAFNGKVLSSAAEYTIGLQPATDPGPFPGSVTPTTPTITIAGARDGQSTFDVVKYSQVQPKAPGQMDFDHFHTGIEIEWWLKKWAHDHPDLVDLYVVGESFSGQPIYQLTITKKSTGADTDKPAAFFEGNRHSGETSSAESSLWLAHHLITQAGKDKKVDELLAEKAFYIRPVNNPDGHNLYLYTAQTNRSSVRPQDNDGDGKLDEDSGEDLNKDGYLSQMRQYVGAGKGTHVIDERDPAKTVMLNVGAGKGDYLMFSEGVDSDGDGASNEDGIGGLDLHRNYPYNWHVMPDADATGRNLTQGGAGAYPLSEPETRHVYTWLMSHTNIGVVNSMDTRVPMHLRGPSTCDPKECMYTSDRKLYEHFDKAGAGFTGYRYTGSVYIDYATRNGGEPEPLFGHGPDFGYFQYGAIWYGDELWNGGDFKDYDGDDRFSDWERSRWCAENGRTNCFLPWTKIQHPTLGEVEVGGINPKFWSQNPSADLIGQWAANQARFNLYLSESLPQVSLSQVRVKPLRGGQSDGATHEITATVTNSGRIPTALEQAKEIKIVTPDTVKVDGARVVGEAPEFYLDGGKAQKVTLRVTKGNVDTVKVNAVSVRGGLSSATVRLS</sequence>
<feature type="region of interest" description="Disordered" evidence="8">
    <location>
        <begin position="1"/>
        <end position="37"/>
    </location>
</feature>
<comment type="similarity">
    <text evidence="2 7">Belongs to the peptidase M14 family.</text>
</comment>
<organism evidence="10 11">
    <name type="scientific">Nonomuraea jiangxiensis</name>
    <dbReference type="NCBI Taxonomy" id="633440"/>
    <lineage>
        <taxon>Bacteria</taxon>
        <taxon>Bacillati</taxon>
        <taxon>Actinomycetota</taxon>
        <taxon>Actinomycetes</taxon>
        <taxon>Streptosporangiales</taxon>
        <taxon>Streptosporangiaceae</taxon>
        <taxon>Nonomuraea</taxon>
    </lineage>
</organism>
<evidence type="ECO:0000259" key="9">
    <source>
        <dbReference type="PROSITE" id="PS52035"/>
    </source>
</evidence>
<comment type="cofactor">
    <cofactor evidence="1">
        <name>Zn(2+)</name>
        <dbReference type="ChEBI" id="CHEBI:29105"/>
    </cofactor>
</comment>